<dbReference type="InterPro" id="IPR050638">
    <property type="entry name" value="AA-Vitamin_Transporters"/>
</dbReference>
<keyword evidence="3" id="KW-1003">Cell membrane</keyword>
<dbReference type="Proteomes" id="UP000593802">
    <property type="component" value="Chromosome"/>
</dbReference>
<feature type="transmembrane region" description="Helical" evidence="7">
    <location>
        <begin position="182"/>
        <end position="204"/>
    </location>
</feature>
<feature type="domain" description="EamA" evidence="8">
    <location>
        <begin position="156"/>
        <end position="292"/>
    </location>
</feature>
<feature type="transmembrane region" description="Helical" evidence="7">
    <location>
        <begin position="67"/>
        <end position="89"/>
    </location>
</feature>
<evidence type="ECO:0000313" key="10">
    <source>
        <dbReference type="Proteomes" id="UP000593802"/>
    </source>
</evidence>
<feature type="domain" description="EamA" evidence="8">
    <location>
        <begin position="11"/>
        <end position="139"/>
    </location>
</feature>
<dbReference type="RefSeq" id="WP_200760531.1">
    <property type="nucleotide sequence ID" value="NZ_AP023366.1"/>
</dbReference>
<sequence>MNEERSVKALLWAVVVVWGLNVVIVKFLVGYLPPVTLGAIRIGIGTLVLLATLFFKNGFSRISLKSWLYIAGAGLSGVALHQMTLAMGLKSANASTGSLILGLNPLVTGVLAYFLFREPIGWQRIVGIVMGFAGVFVVVMGDSLMQGATNLFHLGKGEWIVIAAMLFYVIAGLFIKKAAETVPVLVVTSYMNLVGTIFLAIGSVFESKAVGGILWPTDWFVWGALLFSSVFATAVCGIWFNNGIQKIGAGPTAMYLNGMPVASLVFAILLLGERFIWLHAVGFGLVFAGIWLGTIGRRTPRLNASVQTVTALQARNSQHVSDSI</sequence>
<organism evidence="9 10">
    <name type="scientific">Effusibacillus dendaii</name>
    <dbReference type="NCBI Taxonomy" id="2743772"/>
    <lineage>
        <taxon>Bacteria</taxon>
        <taxon>Bacillati</taxon>
        <taxon>Bacillota</taxon>
        <taxon>Bacilli</taxon>
        <taxon>Bacillales</taxon>
        <taxon>Alicyclobacillaceae</taxon>
        <taxon>Effusibacillus</taxon>
    </lineage>
</organism>
<dbReference type="PANTHER" id="PTHR32322:SF18">
    <property type="entry name" value="S-ADENOSYLMETHIONINE_S-ADENOSYLHOMOCYSTEINE TRANSPORTER"/>
    <property type="match status" value="1"/>
</dbReference>
<dbReference type="Gene3D" id="1.10.3730.20">
    <property type="match status" value="1"/>
</dbReference>
<feature type="transmembrane region" description="Helical" evidence="7">
    <location>
        <begin position="157"/>
        <end position="175"/>
    </location>
</feature>
<dbReference type="PANTHER" id="PTHR32322">
    <property type="entry name" value="INNER MEMBRANE TRANSPORTER"/>
    <property type="match status" value="1"/>
</dbReference>
<evidence type="ECO:0000256" key="7">
    <source>
        <dbReference type="SAM" id="Phobius"/>
    </source>
</evidence>
<comment type="similarity">
    <text evidence="2">Belongs to the EamA transporter family.</text>
</comment>
<feature type="transmembrane region" description="Helical" evidence="7">
    <location>
        <begin position="252"/>
        <end position="270"/>
    </location>
</feature>
<feature type="transmembrane region" description="Helical" evidence="7">
    <location>
        <begin position="219"/>
        <end position="240"/>
    </location>
</feature>
<evidence type="ECO:0000256" key="2">
    <source>
        <dbReference type="ARBA" id="ARBA00007362"/>
    </source>
</evidence>
<feature type="transmembrane region" description="Helical" evidence="7">
    <location>
        <begin position="95"/>
        <end position="116"/>
    </location>
</feature>
<evidence type="ECO:0000259" key="8">
    <source>
        <dbReference type="Pfam" id="PF00892"/>
    </source>
</evidence>
<keyword evidence="6 7" id="KW-0472">Membrane</keyword>
<feature type="transmembrane region" description="Helical" evidence="7">
    <location>
        <begin position="9"/>
        <end position="29"/>
    </location>
</feature>
<feature type="transmembrane region" description="Helical" evidence="7">
    <location>
        <begin position="35"/>
        <end position="55"/>
    </location>
</feature>
<protein>
    <submittedName>
        <fullName evidence="9">Putative transporter YyaM</fullName>
    </submittedName>
</protein>
<keyword evidence="10" id="KW-1185">Reference proteome</keyword>
<feature type="transmembrane region" description="Helical" evidence="7">
    <location>
        <begin position="276"/>
        <end position="295"/>
    </location>
</feature>
<proteinExistence type="inferred from homology"/>
<reference evidence="9 10" key="1">
    <citation type="submission" date="2020-08" db="EMBL/GenBank/DDBJ databases">
        <title>Complete Genome Sequence of Effusibacillus dendaii Strain skT53, Isolated from Farmland soil.</title>
        <authorList>
            <person name="Konishi T."/>
            <person name="Kawasaki H."/>
        </authorList>
    </citation>
    <scope>NUCLEOTIDE SEQUENCE [LARGE SCALE GENOMIC DNA]</scope>
    <source>
        <strain evidence="10">skT53</strain>
    </source>
</reference>
<dbReference type="InterPro" id="IPR037185">
    <property type="entry name" value="EmrE-like"/>
</dbReference>
<dbReference type="AlphaFoldDB" id="A0A7I8DCH9"/>
<dbReference type="Pfam" id="PF00892">
    <property type="entry name" value="EamA"/>
    <property type="match status" value="2"/>
</dbReference>
<evidence type="ECO:0000256" key="3">
    <source>
        <dbReference type="ARBA" id="ARBA00022475"/>
    </source>
</evidence>
<evidence type="ECO:0000256" key="5">
    <source>
        <dbReference type="ARBA" id="ARBA00022989"/>
    </source>
</evidence>
<gene>
    <name evidence="9" type="primary">yyaM</name>
    <name evidence="9" type="ORF">skT53_15210</name>
</gene>
<feature type="transmembrane region" description="Helical" evidence="7">
    <location>
        <begin position="125"/>
        <end position="145"/>
    </location>
</feature>
<dbReference type="SUPFAM" id="SSF103481">
    <property type="entry name" value="Multidrug resistance efflux transporter EmrE"/>
    <property type="match status" value="2"/>
</dbReference>
<evidence type="ECO:0000256" key="1">
    <source>
        <dbReference type="ARBA" id="ARBA00004651"/>
    </source>
</evidence>
<evidence type="ECO:0000256" key="6">
    <source>
        <dbReference type="ARBA" id="ARBA00023136"/>
    </source>
</evidence>
<dbReference type="InterPro" id="IPR000620">
    <property type="entry name" value="EamA_dom"/>
</dbReference>
<accession>A0A7I8DCH9</accession>
<evidence type="ECO:0000256" key="4">
    <source>
        <dbReference type="ARBA" id="ARBA00022692"/>
    </source>
</evidence>
<dbReference type="EMBL" id="AP023366">
    <property type="protein sequence ID" value="BCJ86536.1"/>
    <property type="molecule type" value="Genomic_DNA"/>
</dbReference>
<dbReference type="KEGG" id="eff:skT53_15210"/>
<keyword evidence="5 7" id="KW-1133">Transmembrane helix</keyword>
<name>A0A7I8DCH9_9BACL</name>
<dbReference type="GO" id="GO:0005886">
    <property type="term" value="C:plasma membrane"/>
    <property type="evidence" value="ECO:0007669"/>
    <property type="project" value="UniProtKB-SubCell"/>
</dbReference>
<evidence type="ECO:0000313" key="9">
    <source>
        <dbReference type="EMBL" id="BCJ86536.1"/>
    </source>
</evidence>
<comment type="subcellular location">
    <subcellularLocation>
        <location evidence="1">Cell membrane</location>
        <topology evidence="1">Multi-pass membrane protein</topology>
    </subcellularLocation>
</comment>
<keyword evidence="4 7" id="KW-0812">Transmembrane</keyword>